<dbReference type="RefSeq" id="WP_046144026.1">
    <property type="nucleotide sequence ID" value="NZ_LAJG01000033.1"/>
</dbReference>
<evidence type="ECO:0008006" key="3">
    <source>
        <dbReference type="Google" id="ProtNLM"/>
    </source>
</evidence>
<dbReference type="EMBL" id="LAJG01000033">
    <property type="protein sequence ID" value="KKB77154.1"/>
    <property type="molecule type" value="Genomic_DNA"/>
</dbReference>
<dbReference type="Gene3D" id="6.10.250.730">
    <property type="match status" value="1"/>
</dbReference>
<keyword evidence="2" id="KW-1185">Reference proteome</keyword>
<name>A0A0F5L4N2_9HYPH</name>
<dbReference type="Proteomes" id="UP000033514">
    <property type="component" value="Unassembled WGS sequence"/>
</dbReference>
<dbReference type="AlphaFoldDB" id="A0A0F5L4N2"/>
<evidence type="ECO:0000313" key="1">
    <source>
        <dbReference type="EMBL" id="KKB77154.1"/>
    </source>
</evidence>
<dbReference type="InterPro" id="IPR010385">
    <property type="entry name" value="DUF982"/>
</dbReference>
<protein>
    <recommendedName>
        <fullName evidence="3">DUF982 domain-containing protein</fullName>
    </recommendedName>
</protein>
<comment type="caution">
    <text evidence="1">The sequence shown here is derived from an EMBL/GenBank/DDBJ whole genome shotgun (WGS) entry which is preliminary data.</text>
</comment>
<dbReference type="PATRIC" id="fig|361041.3.peg.2528"/>
<organism evidence="1 2">
    <name type="scientific">Devosia soli</name>
    <dbReference type="NCBI Taxonomy" id="361041"/>
    <lineage>
        <taxon>Bacteria</taxon>
        <taxon>Pseudomonadati</taxon>
        <taxon>Pseudomonadota</taxon>
        <taxon>Alphaproteobacteria</taxon>
        <taxon>Hyphomicrobiales</taxon>
        <taxon>Devosiaceae</taxon>
        <taxon>Devosia</taxon>
    </lineage>
</organism>
<sequence length="80" mass="8757">MLDTLHTWERPLTITLNGEPLVVVAPAQARNILLLDWPAERGDKHKIASDLCLAAMEGANPEPAYLAFMDATIEAGIFVE</sequence>
<proteinExistence type="predicted"/>
<evidence type="ECO:0000313" key="2">
    <source>
        <dbReference type="Proteomes" id="UP000033514"/>
    </source>
</evidence>
<dbReference type="Pfam" id="PF06169">
    <property type="entry name" value="DUF982"/>
    <property type="match status" value="1"/>
</dbReference>
<gene>
    <name evidence="1" type="ORF">VW35_15660</name>
</gene>
<accession>A0A0F5L4N2</accession>
<reference evidence="1 2" key="1">
    <citation type="submission" date="2015-03" db="EMBL/GenBank/DDBJ databases">
        <authorList>
            <person name="Hassan Y.I."/>
            <person name="Lepp D."/>
            <person name="Zhou T."/>
        </authorList>
    </citation>
    <scope>NUCLEOTIDE SEQUENCE [LARGE SCALE GENOMIC DNA]</scope>
    <source>
        <strain evidence="1 2">GH2-10</strain>
    </source>
</reference>